<feature type="domain" description="MAGE" evidence="3">
    <location>
        <begin position="94"/>
        <end position="293"/>
    </location>
</feature>
<protein>
    <recommendedName>
        <fullName evidence="3">MAGE domain-containing protein</fullName>
    </recommendedName>
</protein>
<dbReference type="InterPro" id="IPR041898">
    <property type="entry name" value="MAGE_WH1"/>
</dbReference>
<dbReference type="Pfam" id="PF01454">
    <property type="entry name" value="MAGE"/>
    <property type="match status" value="1"/>
</dbReference>
<dbReference type="InterPro" id="IPR002190">
    <property type="entry name" value="MHD_dom"/>
</dbReference>
<dbReference type="FunFam" id="1.10.10.1210:FF:000001">
    <property type="entry name" value="melanoma-associated antigen D1"/>
    <property type="match status" value="1"/>
</dbReference>
<reference evidence="4" key="2">
    <citation type="submission" date="2025-08" db="UniProtKB">
        <authorList>
            <consortium name="Ensembl"/>
        </authorList>
    </citation>
    <scope>IDENTIFICATION</scope>
</reference>
<dbReference type="Gene3D" id="1.10.10.1200">
    <property type="entry name" value="MAGE homology domain, winged helix WH1 motif"/>
    <property type="match status" value="1"/>
</dbReference>
<dbReference type="FunFam" id="1.10.10.1200:FF:000002">
    <property type="entry name" value="MAGE family member A11"/>
    <property type="match status" value="1"/>
</dbReference>
<dbReference type="SMART" id="SM01392">
    <property type="entry name" value="MAGE_N"/>
    <property type="match status" value="1"/>
</dbReference>
<sequence length="300" mass="33428">MSRCYGWRNQPCRPVKGLQVHRKAPGLVDAQALVVSAAGMLSPPQGPHRACSCPTSIKATPSIKSDQSSSRQQEEGPSTLQAQPDGKSLIRDVTDDKVAHLVLFLLLKYRTKEPITKTEMLNSVIKDYKDNFPVIFSEASECMQLVFGIDVKEVDPVGHSYVLVTALGLTYDGMLNDFQSMPKTGLLINILGVIFLEGDCAPEEVIWEVLGVMGVRAGSEHFIYGEPRKLITQDWVQEGYLEYRQVPDSDPTCYEFLWGPRAHAETSKMKVLEFLAKGNDIIPNAFLIWYKEAVRHEGKG</sequence>
<dbReference type="GeneTree" id="ENSGT00940000154972"/>
<evidence type="ECO:0000313" key="4">
    <source>
        <dbReference type="Ensembl" id="ENSMICP00000005212.3"/>
    </source>
</evidence>
<accession>A0A8C5US59</accession>
<dbReference type="SMART" id="SM01373">
    <property type="entry name" value="MAGE"/>
    <property type="match status" value="1"/>
</dbReference>
<dbReference type="PROSITE" id="PS50838">
    <property type="entry name" value="MAGE"/>
    <property type="match status" value="1"/>
</dbReference>
<dbReference type="InterPro" id="IPR037445">
    <property type="entry name" value="MAGE"/>
</dbReference>
<dbReference type="PANTHER" id="PTHR11736:SF153">
    <property type="entry name" value="MELANOMA-ASSOCIATED ANTIGEN 10"/>
    <property type="match status" value="1"/>
</dbReference>
<dbReference type="Pfam" id="PF12440">
    <property type="entry name" value="MAGE_N"/>
    <property type="match status" value="1"/>
</dbReference>
<name>A0A8C5US59_MICMU</name>
<keyword evidence="5" id="KW-1185">Reference proteome</keyword>
<dbReference type="Ensembl" id="ENSMICT00000005712.3">
    <property type="protein sequence ID" value="ENSMICP00000005212.3"/>
    <property type="gene ID" value="ENSMICG00000005713.3"/>
</dbReference>
<organism evidence="4 5">
    <name type="scientific">Microcebus murinus</name>
    <name type="common">Gray mouse lemur</name>
    <name type="synonym">Lemur murinus</name>
    <dbReference type="NCBI Taxonomy" id="30608"/>
    <lineage>
        <taxon>Eukaryota</taxon>
        <taxon>Metazoa</taxon>
        <taxon>Chordata</taxon>
        <taxon>Craniata</taxon>
        <taxon>Vertebrata</taxon>
        <taxon>Euteleostomi</taxon>
        <taxon>Mammalia</taxon>
        <taxon>Eutheria</taxon>
        <taxon>Euarchontoglires</taxon>
        <taxon>Primates</taxon>
        <taxon>Strepsirrhini</taxon>
        <taxon>Lemuriformes</taxon>
        <taxon>Cheirogaleidae</taxon>
        <taxon>Microcebus</taxon>
    </lineage>
</organism>
<dbReference type="InterPro" id="IPR041899">
    <property type="entry name" value="MAGE_WH2"/>
</dbReference>
<dbReference type="EMBL" id="ABDC03035214">
    <property type="status" value="NOT_ANNOTATED_CDS"/>
    <property type="molecule type" value="Genomic_DNA"/>
</dbReference>
<dbReference type="PANTHER" id="PTHR11736">
    <property type="entry name" value="MELANOMA-ASSOCIATED ANTIGEN MAGE ANTIGEN"/>
    <property type="match status" value="1"/>
</dbReference>
<evidence type="ECO:0000256" key="1">
    <source>
        <dbReference type="ARBA" id="ARBA00084104"/>
    </source>
</evidence>
<feature type="compositionally biased region" description="Polar residues" evidence="2">
    <location>
        <begin position="53"/>
        <end position="82"/>
    </location>
</feature>
<reference evidence="4" key="3">
    <citation type="submission" date="2025-09" db="UniProtKB">
        <authorList>
            <consortium name="Ensembl"/>
        </authorList>
    </citation>
    <scope>IDENTIFICATION</scope>
</reference>
<dbReference type="GO" id="GO:0005634">
    <property type="term" value="C:nucleus"/>
    <property type="evidence" value="ECO:0007669"/>
    <property type="project" value="TreeGrafter"/>
</dbReference>
<dbReference type="AlphaFoldDB" id="A0A8C5US59"/>
<evidence type="ECO:0000256" key="2">
    <source>
        <dbReference type="SAM" id="MobiDB-lite"/>
    </source>
</evidence>
<proteinExistence type="predicted"/>
<keyword evidence="1" id="KW-0825">Tumor antigen</keyword>
<dbReference type="GO" id="GO:0000122">
    <property type="term" value="P:negative regulation of transcription by RNA polymerase II"/>
    <property type="evidence" value="ECO:0007669"/>
    <property type="project" value="TreeGrafter"/>
</dbReference>
<dbReference type="Proteomes" id="UP000694394">
    <property type="component" value="Chromosome X"/>
</dbReference>
<dbReference type="Gene3D" id="1.10.10.1210">
    <property type="entry name" value="MAGE homology domain, winged helix WH2 motif"/>
    <property type="match status" value="1"/>
</dbReference>
<reference evidence="4" key="1">
    <citation type="submission" date="2016-12" db="EMBL/GenBank/DDBJ databases">
        <title>Mouse lemur reference genome and diversity panel.</title>
        <authorList>
            <person name="Harris R."/>
            <person name="Larsen P."/>
            <person name="Liu Y."/>
            <person name="Hughes D.S."/>
            <person name="Murali S."/>
            <person name="Raveendran M."/>
            <person name="Korchina V."/>
            <person name="Wang M."/>
            <person name="Jhangiani S."/>
            <person name="Bandaranaike D."/>
            <person name="Bellair M."/>
            <person name="Blankenburg K."/>
            <person name="Chao H."/>
            <person name="Dahdouli M."/>
            <person name="Dinh H."/>
            <person name="Doddapaneni H."/>
            <person name="English A."/>
            <person name="Firestine M."/>
            <person name="Gnanaolivu R."/>
            <person name="Gross S."/>
            <person name="Hernandez B."/>
            <person name="Javaid M."/>
            <person name="Jayaseelan J."/>
            <person name="Jones J."/>
            <person name="Khan Z."/>
            <person name="Kovar C."/>
            <person name="Kurapati P."/>
            <person name="Le B."/>
            <person name="Lee S."/>
            <person name="Li M."/>
            <person name="Mathew T."/>
            <person name="Narasimhan A."/>
            <person name="Ngo D."/>
            <person name="Nguyen L."/>
            <person name="Okwuonu G."/>
            <person name="Ongeri F."/>
            <person name="Osuji N."/>
            <person name="Pu L.-L."/>
            <person name="Puazo M."/>
            <person name="Quiroz J."/>
            <person name="Raj R."/>
            <person name="Rajbhandari K."/>
            <person name="Reid J.G."/>
            <person name="Santibanez J."/>
            <person name="Sexton D."/>
            <person name="Skinner E."/>
            <person name="Vee V."/>
            <person name="Weissenberger G."/>
            <person name="Wu Y."/>
            <person name="Xin Y."/>
            <person name="Han Y."/>
            <person name="Campbell C."/>
            <person name="Brown A."/>
            <person name="Sullivan B."/>
            <person name="Shelton J."/>
            <person name="Brown S."/>
            <person name="Dudchenko O."/>
            <person name="Machol I."/>
            <person name="Durand N."/>
            <person name="Shamim M."/>
            <person name="Lieberman A."/>
            <person name="Muzny D.M."/>
            <person name="Richards S."/>
            <person name="Yoder A."/>
            <person name="Worley K.C."/>
            <person name="Rogers J."/>
            <person name="Gibbs R.A."/>
        </authorList>
    </citation>
    <scope>NUCLEOTIDE SEQUENCE [LARGE SCALE GENOMIC DNA]</scope>
</reference>
<feature type="region of interest" description="Disordered" evidence="2">
    <location>
        <begin position="43"/>
        <end position="87"/>
    </location>
</feature>
<evidence type="ECO:0000313" key="5">
    <source>
        <dbReference type="Proteomes" id="UP000694394"/>
    </source>
</evidence>
<dbReference type="InterPro" id="IPR021072">
    <property type="entry name" value="MAGE_N"/>
</dbReference>
<evidence type="ECO:0000259" key="3">
    <source>
        <dbReference type="PROSITE" id="PS50838"/>
    </source>
</evidence>